<keyword evidence="3" id="KW-0808">Transferase</keyword>
<dbReference type="EMBL" id="KZ305155">
    <property type="protein sequence ID" value="PIA24913.1"/>
    <property type="molecule type" value="Genomic_DNA"/>
</dbReference>
<evidence type="ECO:0000313" key="5">
    <source>
        <dbReference type="EMBL" id="PIA24913.1"/>
    </source>
</evidence>
<dbReference type="InterPro" id="IPR002088">
    <property type="entry name" value="Prenyl_trans_a"/>
</dbReference>
<keyword evidence="6" id="KW-1185">Reference proteome</keyword>
<dbReference type="GO" id="GO:0004662">
    <property type="term" value="F:CAAX-protein geranylgeranyltransferase activity"/>
    <property type="evidence" value="ECO:0007669"/>
    <property type="project" value="TreeGrafter"/>
</dbReference>
<name>A0A2G5C0V9_AQUCA</name>
<evidence type="ECO:0000256" key="2">
    <source>
        <dbReference type="ARBA" id="ARBA00022602"/>
    </source>
</evidence>
<dbReference type="GO" id="GO:0005965">
    <property type="term" value="C:protein farnesyltransferase complex"/>
    <property type="evidence" value="ECO:0007669"/>
    <property type="project" value="TreeGrafter"/>
</dbReference>
<keyword evidence="4" id="KW-0677">Repeat</keyword>
<proteinExistence type="inferred from homology"/>
<evidence type="ECO:0000313" key="6">
    <source>
        <dbReference type="Proteomes" id="UP000230069"/>
    </source>
</evidence>
<dbReference type="GO" id="GO:0005953">
    <property type="term" value="C:CAAX-protein geranylgeranyltransferase complex"/>
    <property type="evidence" value="ECO:0007669"/>
    <property type="project" value="TreeGrafter"/>
</dbReference>
<protein>
    <recommendedName>
        <fullName evidence="7">Protein prenyltransferase alpha subunit repeat-containing protein 1</fullName>
    </recommendedName>
</protein>
<dbReference type="OrthoDB" id="1924260at2759"/>
<dbReference type="STRING" id="218851.A0A2G5C0V9"/>
<evidence type="ECO:0000256" key="1">
    <source>
        <dbReference type="ARBA" id="ARBA00006734"/>
    </source>
</evidence>
<dbReference type="PROSITE" id="PS51147">
    <property type="entry name" value="PFTA"/>
    <property type="match status" value="2"/>
</dbReference>
<keyword evidence="2" id="KW-0637">Prenyltransferase</keyword>
<dbReference type="PANTHER" id="PTHR11129:SF10">
    <property type="entry name" value="PROTEIN PRENYLYLTRANSFERASE SUPERFAMILY PROTEIN"/>
    <property type="match status" value="1"/>
</dbReference>
<reference evidence="5 6" key="1">
    <citation type="submission" date="2017-09" db="EMBL/GenBank/DDBJ databases">
        <title>WGS assembly of Aquilegia coerulea Goldsmith.</title>
        <authorList>
            <person name="Hodges S."/>
            <person name="Kramer E."/>
            <person name="Nordborg M."/>
            <person name="Tomkins J."/>
            <person name="Borevitz J."/>
            <person name="Derieg N."/>
            <person name="Yan J."/>
            <person name="Mihaltcheva S."/>
            <person name="Hayes R.D."/>
            <person name="Rokhsar D."/>
        </authorList>
    </citation>
    <scope>NUCLEOTIDE SEQUENCE [LARGE SCALE GENOMIC DNA]</scope>
    <source>
        <strain evidence="6">cv. Goldsmith</strain>
    </source>
</reference>
<accession>A0A2G5C0V9</accession>
<dbReference type="FunCoup" id="A0A2G5C0V9">
    <property type="interactions" value="876"/>
</dbReference>
<evidence type="ECO:0000256" key="4">
    <source>
        <dbReference type="ARBA" id="ARBA00022737"/>
    </source>
</evidence>
<dbReference type="PANTHER" id="PTHR11129">
    <property type="entry name" value="PROTEIN FARNESYLTRANSFERASE ALPHA SUBUNIT/RAB GERANYLGERANYL TRANSFERASE ALPHA SUBUNIT"/>
    <property type="match status" value="1"/>
</dbReference>
<feature type="non-terminal residue" evidence="5">
    <location>
        <position position="1"/>
    </location>
</feature>
<evidence type="ECO:0008006" key="7">
    <source>
        <dbReference type="Google" id="ProtNLM"/>
    </source>
</evidence>
<dbReference type="Proteomes" id="UP000230069">
    <property type="component" value="Unassembled WGS sequence"/>
</dbReference>
<evidence type="ECO:0000256" key="3">
    <source>
        <dbReference type="ARBA" id="ARBA00022679"/>
    </source>
</evidence>
<sequence length="471" mass="55098">GCFRDFFLLFQEAWVFSTKHIRILKMTQVIDSDKIAFHLLNQLEFILECDPLINEVGFIHPSQFAALDDDVVGSNDSVAHSIPRSVHEIVSTNLDVTDLQHDSSIFWSRDHKLAISTEALFPLYNAAKHAFMTALRQQKMVGSLCTKMDKPLNRKVTDDNTVSENFLESEVMKHSKALLLLSCDNHTAWNSRKLISSKKQCLSLLMDELLLSALILSYAPKIESAWSHRRWVIKAIDGKCPEFEDVVERESELVEKIAERSKMNYRAWNHRCWLITYMTKEQVINQLKNSRKWAELHVGDSSCFHYRQLLLQRMLNQSSTVDVYHVWKEELEWNEMLIKRYIGREALWVHRRFLSQFGSRHFSGEAEKEQYSVSNQDNINLDMNKFFNGELQLLHSCLGISDNEFEDIRSQGVFAASYILWMLKFFKMRQQLHNSQVPVLQDKLKVMEELKTTLSELFPEKRLLWEDIVVS</sequence>
<gene>
    <name evidence="5" type="ORF">AQUCO_14400002v1</name>
</gene>
<dbReference type="Pfam" id="PF01239">
    <property type="entry name" value="PPTA"/>
    <property type="match status" value="4"/>
</dbReference>
<dbReference type="GO" id="GO:0004660">
    <property type="term" value="F:protein farnesyltransferase activity"/>
    <property type="evidence" value="ECO:0007669"/>
    <property type="project" value="TreeGrafter"/>
</dbReference>
<comment type="similarity">
    <text evidence="1">Belongs to the protein prenyltransferase subunit alpha family.</text>
</comment>
<dbReference type="Gene3D" id="1.25.40.120">
    <property type="entry name" value="Protein prenylyltransferase"/>
    <property type="match status" value="1"/>
</dbReference>
<dbReference type="SUPFAM" id="SSF48439">
    <property type="entry name" value="Protein prenylyltransferase"/>
    <property type="match status" value="1"/>
</dbReference>
<dbReference type="InParanoid" id="A0A2G5C0V9"/>
<organism evidence="5 6">
    <name type="scientific">Aquilegia coerulea</name>
    <name type="common">Rocky mountain columbine</name>
    <dbReference type="NCBI Taxonomy" id="218851"/>
    <lineage>
        <taxon>Eukaryota</taxon>
        <taxon>Viridiplantae</taxon>
        <taxon>Streptophyta</taxon>
        <taxon>Embryophyta</taxon>
        <taxon>Tracheophyta</taxon>
        <taxon>Spermatophyta</taxon>
        <taxon>Magnoliopsida</taxon>
        <taxon>Ranunculales</taxon>
        <taxon>Ranunculaceae</taxon>
        <taxon>Thalictroideae</taxon>
        <taxon>Aquilegia</taxon>
    </lineage>
</organism>
<dbReference type="AlphaFoldDB" id="A0A2G5C0V9"/>